<dbReference type="RefSeq" id="WP_130289821.1">
    <property type="nucleotide sequence ID" value="NZ_SHKL01000001.1"/>
</dbReference>
<feature type="domain" description="ABC transporter" evidence="5">
    <location>
        <begin position="10"/>
        <end position="252"/>
    </location>
</feature>
<dbReference type="EMBL" id="SHKL01000001">
    <property type="protein sequence ID" value="RZT85348.1"/>
    <property type="molecule type" value="Genomic_DNA"/>
</dbReference>
<keyword evidence="3" id="KW-0067">ATP-binding</keyword>
<evidence type="ECO:0000256" key="1">
    <source>
        <dbReference type="ARBA" id="ARBA00022737"/>
    </source>
</evidence>
<feature type="coiled-coil region" evidence="4">
    <location>
        <begin position="248"/>
        <end position="279"/>
    </location>
</feature>
<gene>
    <name evidence="6" type="ORF">EV383_2213</name>
</gene>
<accession>A0A4Q7UWI3</accession>
<dbReference type="AlphaFoldDB" id="A0A4Q7UWI3"/>
<dbReference type="PANTHER" id="PTHR19211">
    <property type="entry name" value="ATP-BINDING TRANSPORT PROTEIN-RELATED"/>
    <property type="match status" value="1"/>
</dbReference>
<evidence type="ECO:0000256" key="4">
    <source>
        <dbReference type="SAM" id="Coils"/>
    </source>
</evidence>
<dbReference type="SUPFAM" id="SSF52540">
    <property type="entry name" value="P-loop containing nucleoside triphosphate hydrolases"/>
    <property type="match status" value="2"/>
</dbReference>
<dbReference type="GO" id="GO:0016887">
    <property type="term" value="F:ATP hydrolysis activity"/>
    <property type="evidence" value="ECO:0007669"/>
    <property type="project" value="InterPro"/>
</dbReference>
<evidence type="ECO:0000313" key="7">
    <source>
        <dbReference type="Proteomes" id="UP000291591"/>
    </source>
</evidence>
<evidence type="ECO:0000256" key="3">
    <source>
        <dbReference type="ARBA" id="ARBA00022840"/>
    </source>
</evidence>
<evidence type="ECO:0000256" key="2">
    <source>
        <dbReference type="ARBA" id="ARBA00022741"/>
    </source>
</evidence>
<proteinExistence type="predicted"/>
<protein>
    <submittedName>
        <fullName evidence="6">ATPase subunit of ABC transporter with duplicated ATPase domains</fullName>
    </submittedName>
</protein>
<keyword evidence="7" id="KW-1185">Reference proteome</keyword>
<organism evidence="6 7">
    <name type="scientific">Pseudonocardia sediminis</name>
    <dbReference type="NCBI Taxonomy" id="1397368"/>
    <lineage>
        <taxon>Bacteria</taxon>
        <taxon>Bacillati</taxon>
        <taxon>Actinomycetota</taxon>
        <taxon>Actinomycetes</taxon>
        <taxon>Pseudonocardiales</taxon>
        <taxon>Pseudonocardiaceae</taxon>
        <taxon>Pseudonocardia</taxon>
    </lineage>
</organism>
<dbReference type="InterPro" id="IPR027417">
    <property type="entry name" value="P-loop_NTPase"/>
</dbReference>
<reference evidence="6 7" key="1">
    <citation type="submission" date="2019-02" db="EMBL/GenBank/DDBJ databases">
        <title>Sequencing the genomes of 1000 actinobacteria strains.</title>
        <authorList>
            <person name="Klenk H.-P."/>
        </authorList>
    </citation>
    <scope>NUCLEOTIDE SEQUENCE [LARGE SCALE GENOMIC DNA]</scope>
    <source>
        <strain evidence="6 7">DSM 45779</strain>
    </source>
</reference>
<dbReference type="PROSITE" id="PS50893">
    <property type="entry name" value="ABC_TRANSPORTER_2"/>
    <property type="match status" value="1"/>
</dbReference>
<dbReference type="InterPro" id="IPR003439">
    <property type="entry name" value="ABC_transporter-like_ATP-bd"/>
</dbReference>
<dbReference type="InterPro" id="IPR003593">
    <property type="entry name" value="AAA+_ATPase"/>
</dbReference>
<dbReference type="OrthoDB" id="3169603at2"/>
<evidence type="ECO:0000259" key="5">
    <source>
        <dbReference type="PROSITE" id="PS50893"/>
    </source>
</evidence>
<dbReference type="Proteomes" id="UP000291591">
    <property type="component" value="Unassembled WGS sequence"/>
</dbReference>
<dbReference type="CDD" id="cd03221">
    <property type="entry name" value="ABCF_EF-3"/>
    <property type="match status" value="1"/>
</dbReference>
<evidence type="ECO:0000313" key="6">
    <source>
        <dbReference type="EMBL" id="RZT85348.1"/>
    </source>
</evidence>
<name>A0A4Q7UWI3_PSEST</name>
<dbReference type="SMART" id="SM00382">
    <property type="entry name" value="AAA"/>
    <property type="match status" value="2"/>
</dbReference>
<dbReference type="FunFam" id="3.40.50.300:FF:001320">
    <property type="entry name" value="Heme ABC transporter ATP-binding protein"/>
    <property type="match status" value="1"/>
</dbReference>
<dbReference type="InterPro" id="IPR050611">
    <property type="entry name" value="ABCF"/>
</dbReference>
<keyword evidence="1" id="KW-0677">Repeat</keyword>
<keyword evidence="4" id="KW-0175">Coiled coil</keyword>
<sequence length="531" mass="56782">MSSANPTHAVTAAGLSFSWPDGTPVLHDLDAAFGPGRTGLVGANGCGKSTLLRLIAGELTPDAGTVSVAGTPVLLRQDLALRTGDTESSGCGTSINTVADLLGITARRTALAAVEGGTAGPDDWTALADDWDVEDRARAQLDRLGLPADLDRTVETLSGGEAVLTALAALLVDPPDVALLDEPTNNLDRYARQRLYDAVDAWPGVLVLVSHDRELLEHVDRIAELREGRMRTVGGGWSEFARVLAAEQEAAERGVRVAEEDLRREKRQLVEARTKLARRERYAANDHANKRRPKIVMNMRRQEAQVSAGKHRLLHEGRLSDARDALSAAEERVRDDDRIRIDLPDTEVPAGRTVLELPGDGLTVRGPERIALVGRNGSGKTTLLRAIAGAPDPGRTEQGPRVVRGPVPVGYLPQRLVLARPERSVLDTVRAAAPSADPQAVRAGLARFLLRGDEVARAAGSLSGGERFRLHLACVLLADPAPQLLLLDEPTNNLDLDSITALVDALSGYRGALVVASHDEHLLGEIGVHRT</sequence>
<keyword evidence="2" id="KW-0547">Nucleotide-binding</keyword>
<dbReference type="Gene3D" id="3.40.50.300">
    <property type="entry name" value="P-loop containing nucleotide triphosphate hydrolases"/>
    <property type="match status" value="2"/>
</dbReference>
<comment type="caution">
    <text evidence="6">The sequence shown here is derived from an EMBL/GenBank/DDBJ whole genome shotgun (WGS) entry which is preliminary data.</text>
</comment>
<dbReference type="Pfam" id="PF00005">
    <property type="entry name" value="ABC_tran"/>
    <property type="match status" value="2"/>
</dbReference>
<dbReference type="PANTHER" id="PTHR19211:SF6">
    <property type="entry name" value="BLL7188 PROTEIN"/>
    <property type="match status" value="1"/>
</dbReference>
<dbReference type="GO" id="GO:0005524">
    <property type="term" value="F:ATP binding"/>
    <property type="evidence" value="ECO:0007669"/>
    <property type="project" value="UniProtKB-KW"/>
</dbReference>